<keyword evidence="7" id="KW-1133">Transmembrane helix</keyword>
<comment type="similarity">
    <text evidence="2">Belongs to the Tom7 family.</text>
</comment>
<proteinExistence type="inferred from homology"/>
<keyword evidence="11" id="KW-1185">Reference proteome</keyword>
<evidence type="ECO:0000256" key="7">
    <source>
        <dbReference type="ARBA" id="ARBA00022989"/>
    </source>
</evidence>
<keyword evidence="8" id="KW-0496">Mitochondrion</keyword>
<evidence type="ECO:0000256" key="6">
    <source>
        <dbReference type="ARBA" id="ARBA00022927"/>
    </source>
</evidence>
<evidence type="ECO:0000256" key="5">
    <source>
        <dbReference type="ARBA" id="ARBA00022787"/>
    </source>
</evidence>
<accession>A0AB34J7K7</accession>
<dbReference type="GO" id="GO:0030150">
    <property type="term" value="P:protein import into mitochondrial matrix"/>
    <property type="evidence" value="ECO:0007669"/>
    <property type="project" value="InterPro"/>
</dbReference>
<evidence type="ECO:0000256" key="2">
    <source>
        <dbReference type="ARBA" id="ARBA00010917"/>
    </source>
</evidence>
<sequence>MFDRLLALSAPLREKVSIVADKAAVVVAHLNYGLQIVTPTCTKIFHYGFIPLVLFLGMRSHPRPKLIDLLTPM</sequence>
<protein>
    <recommendedName>
        <fullName evidence="12">Mitochondrial import receptor subunit TOM7 homolog</fullName>
    </recommendedName>
</protein>
<keyword evidence="4" id="KW-0812">Transmembrane</keyword>
<keyword evidence="9" id="KW-0472">Membrane</keyword>
<dbReference type="Proteomes" id="UP001515480">
    <property type="component" value="Unassembled WGS sequence"/>
</dbReference>
<evidence type="ECO:0000256" key="4">
    <source>
        <dbReference type="ARBA" id="ARBA00022692"/>
    </source>
</evidence>
<name>A0AB34J7K7_PRYPA</name>
<evidence type="ECO:0008006" key="12">
    <source>
        <dbReference type="Google" id="ProtNLM"/>
    </source>
</evidence>
<evidence type="ECO:0000256" key="8">
    <source>
        <dbReference type="ARBA" id="ARBA00023128"/>
    </source>
</evidence>
<comment type="caution">
    <text evidence="10">The sequence shown here is derived from an EMBL/GenBank/DDBJ whole genome shotgun (WGS) entry which is preliminary data.</text>
</comment>
<evidence type="ECO:0000313" key="11">
    <source>
        <dbReference type="Proteomes" id="UP001515480"/>
    </source>
</evidence>
<evidence type="ECO:0000256" key="9">
    <source>
        <dbReference type="ARBA" id="ARBA00023136"/>
    </source>
</evidence>
<dbReference type="GO" id="GO:0005742">
    <property type="term" value="C:mitochondrial outer membrane translocase complex"/>
    <property type="evidence" value="ECO:0007669"/>
    <property type="project" value="InterPro"/>
</dbReference>
<dbReference type="InterPro" id="IPR012621">
    <property type="entry name" value="Tom7"/>
</dbReference>
<dbReference type="AlphaFoldDB" id="A0AB34J7K7"/>
<dbReference type="Pfam" id="PF08038">
    <property type="entry name" value="Tom7"/>
    <property type="match status" value="1"/>
</dbReference>
<gene>
    <name evidence="10" type="ORF">AB1Y20_003774</name>
</gene>
<dbReference type="PANTHER" id="PTHR34944:SF2">
    <property type="entry name" value="MITOCHONDRIAL IMPORT RECEPTOR SUBUNIT TOM7"/>
    <property type="match status" value="1"/>
</dbReference>
<comment type="subcellular location">
    <subcellularLocation>
        <location evidence="1">Mitochondrion outer membrane</location>
        <topology evidence="1">Single-pass membrane protein</topology>
    </subcellularLocation>
</comment>
<organism evidence="10 11">
    <name type="scientific">Prymnesium parvum</name>
    <name type="common">Toxic golden alga</name>
    <dbReference type="NCBI Taxonomy" id="97485"/>
    <lineage>
        <taxon>Eukaryota</taxon>
        <taxon>Haptista</taxon>
        <taxon>Haptophyta</taxon>
        <taxon>Prymnesiophyceae</taxon>
        <taxon>Prymnesiales</taxon>
        <taxon>Prymnesiaceae</taxon>
        <taxon>Prymnesium</taxon>
    </lineage>
</organism>
<dbReference type="EMBL" id="JBGBPQ010000012">
    <property type="protein sequence ID" value="KAL1514686.1"/>
    <property type="molecule type" value="Genomic_DNA"/>
</dbReference>
<reference evidence="10 11" key="1">
    <citation type="journal article" date="2024" name="Science">
        <title>Giant polyketide synthase enzymes in the biosynthesis of giant marine polyether toxins.</title>
        <authorList>
            <person name="Fallon T.R."/>
            <person name="Shende V.V."/>
            <person name="Wierzbicki I.H."/>
            <person name="Pendleton A.L."/>
            <person name="Watervoot N.F."/>
            <person name="Auber R.P."/>
            <person name="Gonzalez D.J."/>
            <person name="Wisecaver J.H."/>
            <person name="Moore B.S."/>
        </authorList>
    </citation>
    <scope>NUCLEOTIDE SEQUENCE [LARGE SCALE GENOMIC DNA]</scope>
    <source>
        <strain evidence="10 11">12B1</strain>
    </source>
</reference>
<keyword evidence="6" id="KW-0653">Protein transport</keyword>
<evidence type="ECO:0000256" key="1">
    <source>
        <dbReference type="ARBA" id="ARBA00004572"/>
    </source>
</evidence>
<dbReference type="PANTHER" id="PTHR34944">
    <property type="entry name" value="MITOCHONDRIAL IMPORT RECEPTOR SUBUNIT TOM7"/>
    <property type="match status" value="1"/>
</dbReference>
<evidence type="ECO:0000313" key="10">
    <source>
        <dbReference type="EMBL" id="KAL1514686.1"/>
    </source>
</evidence>
<evidence type="ECO:0000256" key="3">
    <source>
        <dbReference type="ARBA" id="ARBA00022448"/>
    </source>
</evidence>
<keyword evidence="3" id="KW-0813">Transport</keyword>
<keyword evidence="5" id="KW-1000">Mitochondrion outer membrane</keyword>